<dbReference type="EMBL" id="GBXM01056592">
    <property type="protein sequence ID" value="JAH51985.1"/>
    <property type="molecule type" value="Transcribed_RNA"/>
</dbReference>
<protein>
    <submittedName>
        <fullName evidence="1">Uncharacterized protein</fullName>
    </submittedName>
</protein>
<proteinExistence type="predicted"/>
<reference evidence="1" key="2">
    <citation type="journal article" date="2015" name="Fish Shellfish Immunol.">
        <title>Early steps in the European eel (Anguilla anguilla)-Vibrio vulnificus interaction in the gills: Role of the RtxA13 toxin.</title>
        <authorList>
            <person name="Callol A."/>
            <person name="Pajuelo D."/>
            <person name="Ebbesson L."/>
            <person name="Teles M."/>
            <person name="MacKenzie S."/>
            <person name="Amaro C."/>
        </authorList>
    </citation>
    <scope>NUCLEOTIDE SEQUENCE</scope>
</reference>
<evidence type="ECO:0000313" key="1">
    <source>
        <dbReference type="EMBL" id="JAH51985.1"/>
    </source>
</evidence>
<name>A0A0E9TGE9_ANGAN</name>
<dbReference type="AlphaFoldDB" id="A0A0E9TGE9"/>
<organism evidence="1">
    <name type="scientific">Anguilla anguilla</name>
    <name type="common">European freshwater eel</name>
    <name type="synonym">Muraena anguilla</name>
    <dbReference type="NCBI Taxonomy" id="7936"/>
    <lineage>
        <taxon>Eukaryota</taxon>
        <taxon>Metazoa</taxon>
        <taxon>Chordata</taxon>
        <taxon>Craniata</taxon>
        <taxon>Vertebrata</taxon>
        <taxon>Euteleostomi</taxon>
        <taxon>Actinopterygii</taxon>
        <taxon>Neopterygii</taxon>
        <taxon>Teleostei</taxon>
        <taxon>Anguilliformes</taxon>
        <taxon>Anguillidae</taxon>
        <taxon>Anguilla</taxon>
    </lineage>
</organism>
<accession>A0A0E9TGE9</accession>
<reference evidence="1" key="1">
    <citation type="submission" date="2014-11" db="EMBL/GenBank/DDBJ databases">
        <authorList>
            <person name="Amaro Gonzalez C."/>
        </authorList>
    </citation>
    <scope>NUCLEOTIDE SEQUENCE</scope>
</reference>
<sequence length="43" mass="4744">MHILSTSSALLITAQIRKEVVGRMCERACLRACVRVCVSVHVC</sequence>